<evidence type="ECO:0000256" key="2">
    <source>
        <dbReference type="SAM" id="MobiDB-lite"/>
    </source>
</evidence>
<feature type="transmembrane region" description="Helical" evidence="3">
    <location>
        <begin position="129"/>
        <end position="152"/>
    </location>
</feature>
<feature type="compositionally biased region" description="Polar residues" evidence="2">
    <location>
        <begin position="1191"/>
        <end position="1200"/>
    </location>
</feature>
<keyword evidence="3" id="KW-0812">Transmembrane</keyword>
<feature type="compositionally biased region" description="Low complexity" evidence="2">
    <location>
        <begin position="1213"/>
        <end position="1226"/>
    </location>
</feature>
<feature type="coiled-coil region" evidence="1">
    <location>
        <begin position="163"/>
        <end position="211"/>
    </location>
</feature>
<dbReference type="Proteomes" id="UP000240702">
    <property type="component" value="Segment"/>
</dbReference>
<feature type="region of interest" description="Disordered" evidence="2">
    <location>
        <begin position="1140"/>
        <end position="1252"/>
    </location>
</feature>
<evidence type="ECO:0000256" key="3">
    <source>
        <dbReference type="SAM" id="Phobius"/>
    </source>
</evidence>
<dbReference type="InterPro" id="IPR023346">
    <property type="entry name" value="Lysozyme-like_dom_sf"/>
</dbReference>
<protein>
    <submittedName>
        <fullName evidence="4">Tape measure protein</fullName>
    </submittedName>
</protein>
<feature type="region of interest" description="Disordered" evidence="2">
    <location>
        <begin position="1933"/>
        <end position="1955"/>
    </location>
</feature>
<accession>A0A2I2MPD9</accession>
<gene>
    <name evidence="4" type="primary">35</name>
    <name evidence="4" type="ORF">EniyanLRS_35</name>
</gene>
<evidence type="ECO:0000313" key="4">
    <source>
        <dbReference type="EMBL" id="AQT25710.1"/>
    </source>
</evidence>
<keyword evidence="3" id="KW-0472">Membrane</keyword>
<dbReference type="Gene3D" id="1.10.530.10">
    <property type="match status" value="1"/>
</dbReference>
<keyword evidence="3" id="KW-1133">Transmembrane helix</keyword>
<dbReference type="SUPFAM" id="SSF53955">
    <property type="entry name" value="Lysozyme-like"/>
    <property type="match status" value="1"/>
</dbReference>
<feature type="compositionally biased region" description="Pro residues" evidence="2">
    <location>
        <begin position="1177"/>
        <end position="1187"/>
    </location>
</feature>
<organism evidence="4 5">
    <name type="scientific">Mycobacterium phage EniyanLRS</name>
    <dbReference type="NCBI Taxonomy" id="1933770"/>
    <lineage>
        <taxon>Viruses</taxon>
        <taxon>Duplodnaviria</taxon>
        <taxon>Heunggongvirae</taxon>
        <taxon>Uroviricota</taxon>
        <taxon>Caudoviricetes</taxon>
        <taxon>Vilmaviridae</taxon>
        <taxon>Wildcatvirus</taxon>
        <taxon>Wildcatvirus wildcat</taxon>
        <taxon>Mycobacterium virus Wildcat</taxon>
    </lineage>
</organism>
<feature type="transmembrane region" description="Helical" evidence="3">
    <location>
        <begin position="725"/>
        <end position="746"/>
    </location>
</feature>
<evidence type="ECO:0000313" key="5">
    <source>
        <dbReference type="Proteomes" id="UP000240702"/>
    </source>
</evidence>
<feature type="transmembrane region" description="Helical" evidence="3">
    <location>
        <begin position="97"/>
        <end position="117"/>
    </location>
</feature>
<feature type="compositionally biased region" description="Low complexity" evidence="2">
    <location>
        <begin position="1933"/>
        <end position="1952"/>
    </location>
</feature>
<evidence type="ECO:0000256" key="1">
    <source>
        <dbReference type="SAM" id="Coils"/>
    </source>
</evidence>
<feature type="region of interest" description="Disordered" evidence="2">
    <location>
        <begin position="1730"/>
        <end position="1803"/>
    </location>
</feature>
<reference evidence="4 5" key="1">
    <citation type="submission" date="2016-12" db="EMBL/GenBank/DDBJ databases">
        <title>Whole genome Sequence of Mycobacteriophages.</title>
        <authorList>
            <person name="Bajpai U."/>
        </authorList>
    </citation>
    <scope>NUCLEOTIDE SEQUENCE [LARGE SCALE GENOMIC DNA]</scope>
</reference>
<keyword evidence="1" id="KW-0175">Coiled coil</keyword>
<dbReference type="EMBL" id="KY385381">
    <property type="protein sequence ID" value="AQT25710.1"/>
    <property type="molecule type" value="Genomic_DNA"/>
</dbReference>
<sequence>MAVQYAGEAAIRIVPSLRNFRSRVQNELSRKPLRFDIDIRPNVDTTRAEAELERFRAKESADAINLRAKVDIREARQAFSQVQHIFKRSAVAKALRVNLVVLGGDAVYAAVGALGSLATAADVAGKSLFALPAAFASAGAAAGVFAASLMGIKEAFKALSDDQEDAAQNARELSNAQRDAEKAHRDVRRAIKDVGTAYRDARREVEDLHREVRRGSLTEAEALLDLQDAVDNLKNGSFKSLNEFRRAQLNVLKSYDSLQETQLRNTRNQEDLNQAQSEGIANNQRVVQALDAMSDAQQRVADSADRMAKATESKGDAALAKLAPEAQEFVLALKGAESEFMNFVRLIQGDVFRGQANNVIDTLRTSIKNLGPDIRGVAGEVNGVLQDLGASLRSPENQNLLKGVLGNTKSGLNTLRDGIDPLVNSLLRLSNTSGFTSLAGWLVTLIDRWDAFIERIDASGELDEWIQNGIQGLDNLLNTIINLGSFIANVADAWRAAGGDAQGVLGSAEKLTDRLAKWSESAQGKNSMINYFRDVRGFIDEIKDAFGDMRPLLASITQFVRDWSTVMLNLLGTAAKLTEWVDEHTGLVKVLLWTWLSFRTIAPIWGMLQTGAKNYLKVVKGLGEAQVPVFRNMNNGLTTAKDNWKQMTGYQAGAHSTFQRSNILLTGQAAALRDNFDAQKKMLSQLQKTSPQIVAMGNAAKDATGKVGGGPAGVQAGLRGALGGIAAFIGPLAASIVATGGIMWAIDKLGEAHRNAARDADDQRAALENLKQTLDSTTGAFTQQTALESAKQAQSYSIPNFPGGGNRNVLSDFARTGLGTPQDLINAGNPTQQALRNDVLGKLDNQTRIRVEQSPEWARGRKFWEEHGVTSLVMAQAMNGDPSAVAKVQAAERQAFDPKGTGNLGDRTYQSAQRHRHGIEDLSAMISATGTYDFASSAIFIRDRAGALTQGGQAIQEANTAANGPVALKPGSTLGGPGARVYREGDTYKVETSGSVPPGWEQGVPSEIGQAIRLPDGRGQILLTPEAVKNNIAGYATGGLIRGVGSGTSDSNIVRASMGEFIVRKAAVDKYGVQTLNSINQGEMPRFDGGGIFAGPYDNPPPNPWAGVSAKGTTGVWTPPQQPGGSALLREAGKTASRLLLGSDPYPDWKPTVQLGPPTPQPDSGVDDWIAKQGLPQPKPAPIPTPTAPQNKTPAAQPTGTPVKAPNPSGQKTGTTPTATPTTHGSGTAGPGNTVTPPNGIPHGQGAATNLGGTGYTVPTTFGASVPAGAAAIPGSSYGLPAGSAISYGAEGFPDWVYTLGSQYGVEASTYAGHQERSGQNRGLDWRPKGIDVHTPEGAAIMDRFAQAMINTPGVEQVIWKNPFTGQMFGKDPGDRGANQSIEDYYRDDWAGHTDHVHIRTSQALGFPEGLNPQVLAQYQAQGLLPNLPGVGNLGEQQKQQPKSLLDLIVDKYRKAYEPEQIMQFLGDQAANVGRSLQGIGLQALQGFTGLDLSGVFGNASSIGSHFLGGGGDGETGSLEEGSALDQAITGNMDQFMAGNGALGVDIASLFGGQKPATKSQGEGVDQWDDTIFGVLMQLAQMGLINPSEIPDWMDAVKRQMKIESGGNPGAVNNWDSNAAKGTPSKGLMQMVEGTFNQHKVPGIGSGQWLDPVSQIAASVMYAKSKGGPSYMTGKQGYATGGMTPSDLIRVSRGEFRMQPKAVSKFGLGFMNALNAGQLPGFAEGGAPFLPFMPTPATPPPPSGPTTPPAPGAQPHGPAPQAPGVPAPTPGPGVPPPPGPGVPPPGGPLPGPAPAELVGPNGELDPQQQALAEQLTRGLGAVGASQGNMGTGYLNPGITGAIEGGFNALGSAAGTAAALGISAGTMGAGAGPAAGAASQAISAGFQIAGKVASGAANILGAAGVGSIKDIGSQATPSGAPLLPVQTPETFGALPSQQQMQQAQNPQPAQAGPMIVNNYMGGIHTTNLDDFQRRQQRLMDQQGQPIISKYAI</sequence>
<feature type="compositionally biased region" description="Pro residues" evidence="2">
    <location>
        <begin position="1731"/>
        <end position="1793"/>
    </location>
</feature>
<proteinExistence type="predicted"/>
<name>A0A2I2MPD9_9CAUD</name>